<evidence type="ECO:0000256" key="4">
    <source>
        <dbReference type="ARBA" id="ARBA00022617"/>
    </source>
</evidence>
<dbReference type="AlphaFoldDB" id="A0A084B8S7"/>
<comment type="cofactor">
    <cofactor evidence="1">
        <name>heme</name>
        <dbReference type="ChEBI" id="CHEBI:30413"/>
    </cofactor>
</comment>
<evidence type="ECO:0000313" key="8">
    <source>
        <dbReference type="Proteomes" id="UP000028045"/>
    </source>
</evidence>
<comment type="similarity">
    <text evidence="3">Belongs to the cytochrome P450 family.</text>
</comment>
<reference evidence="7 8" key="1">
    <citation type="journal article" date="2014" name="BMC Genomics">
        <title>Comparative genome sequencing reveals chemotype-specific gene clusters in the toxigenic black mold Stachybotrys.</title>
        <authorList>
            <person name="Semeiks J."/>
            <person name="Borek D."/>
            <person name="Otwinowski Z."/>
            <person name="Grishin N.V."/>
        </authorList>
    </citation>
    <scope>NUCLEOTIDE SEQUENCE [LARGE SCALE GENOMIC DNA]</scope>
    <source>
        <strain evidence="8">CBS 109288 / IBT 7711</strain>
    </source>
</reference>
<dbReference type="SUPFAM" id="SSF48264">
    <property type="entry name" value="Cytochrome P450"/>
    <property type="match status" value="1"/>
</dbReference>
<evidence type="ECO:0000313" key="7">
    <source>
        <dbReference type="EMBL" id="KEY73956.1"/>
    </source>
</evidence>
<dbReference type="InterPro" id="IPR036396">
    <property type="entry name" value="Cyt_P450_sf"/>
</dbReference>
<dbReference type="GO" id="GO:0005506">
    <property type="term" value="F:iron ion binding"/>
    <property type="evidence" value="ECO:0007669"/>
    <property type="project" value="InterPro"/>
</dbReference>
<evidence type="ECO:0000256" key="2">
    <source>
        <dbReference type="ARBA" id="ARBA00004685"/>
    </source>
</evidence>
<evidence type="ECO:0000256" key="1">
    <source>
        <dbReference type="ARBA" id="ARBA00001971"/>
    </source>
</evidence>
<dbReference type="PANTHER" id="PTHR24305">
    <property type="entry name" value="CYTOCHROME P450"/>
    <property type="match status" value="1"/>
</dbReference>
<dbReference type="Gene3D" id="1.10.630.10">
    <property type="entry name" value="Cytochrome P450"/>
    <property type="match status" value="1"/>
</dbReference>
<dbReference type="EMBL" id="KL647691">
    <property type="protein sequence ID" value="KEY73956.1"/>
    <property type="molecule type" value="Genomic_DNA"/>
</dbReference>
<dbReference type="GO" id="GO:0016705">
    <property type="term" value="F:oxidoreductase activity, acting on paired donors, with incorporation or reduction of molecular oxygen"/>
    <property type="evidence" value="ECO:0007669"/>
    <property type="project" value="InterPro"/>
</dbReference>
<evidence type="ECO:0000256" key="3">
    <source>
        <dbReference type="ARBA" id="ARBA00010617"/>
    </source>
</evidence>
<dbReference type="HOGENOM" id="CLU_025001_0_0_1"/>
<name>A0A084B8S7_STACB</name>
<sequence>MPTSFVPLATAIVLGTVVSLSCLAYRWALPKVIPGIPYNQHAVKRAFGDLPDFIAYTKKHGSARQWVMEQNKHLNSPIVQLWLIFPQNPIVLISDHQEARNILLRRTKEFDHSQTHADVFQATMPNHHISMMTADPRFKGNKELLRDLMSPAFLNNVFAGHIYWKTMNLISLWSLKADTVGSEPFNAAEDINGAAMGMINAAAYALDNDMSATKNQHMYLASLQDLKIHVRSASQGGLEFPRAPQLDSIAPFEVVSRYTGTQFHAVLPRWKYRWERFTGHRITGDILKKDQIIAAEITKALKRLQAREGNQRAAVDLILLRERTVAEKERRQPDYYSKRITDELFGYFIASHETTASAMTCWCPDMAVSNIANLVTGAIKIIADEQAVQQKLRKEIRTAFADALAESRQPSATEVAKTTIPYVDAVMEEILRFRSPKTWPNSTRSDG</sequence>
<gene>
    <name evidence="7" type="ORF">S7711_09452</name>
</gene>
<comment type="pathway">
    <text evidence="2">Mycotoxin biosynthesis.</text>
</comment>
<proteinExistence type="inferred from homology"/>
<keyword evidence="8" id="KW-1185">Reference proteome</keyword>
<evidence type="ECO:0000256" key="6">
    <source>
        <dbReference type="ARBA" id="ARBA00023004"/>
    </source>
</evidence>
<dbReference type="InterPro" id="IPR050121">
    <property type="entry name" value="Cytochrome_P450_monoxygenase"/>
</dbReference>
<keyword evidence="6" id="KW-0408">Iron</keyword>
<dbReference type="InterPro" id="IPR001128">
    <property type="entry name" value="Cyt_P450"/>
</dbReference>
<dbReference type="OrthoDB" id="1470350at2759"/>
<organism evidence="7 8">
    <name type="scientific">Stachybotrys chartarum (strain CBS 109288 / IBT 7711)</name>
    <name type="common">Toxic black mold</name>
    <name type="synonym">Stilbospora chartarum</name>
    <dbReference type="NCBI Taxonomy" id="1280523"/>
    <lineage>
        <taxon>Eukaryota</taxon>
        <taxon>Fungi</taxon>
        <taxon>Dikarya</taxon>
        <taxon>Ascomycota</taxon>
        <taxon>Pezizomycotina</taxon>
        <taxon>Sordariomycetes</taxon>
        <taxon>Hypocreomycetidae</taxon>
        <taxon>Hypocreales</taxon>
        <taxon>Stachybotryaceae</taxon>
        <taxon>Stachybotrys</taxon>
    </lineage>
</organism>
<evidence type="ECO:0000256" key="5">
    <source>
        <dbReference type="ARBA" id="ARBA00022723"/>
    </source>
</evidence>
<keyword evidence="4" id="KW-0349">Heme</keyword>
<dbReference type="GO" id="GO:0004497">
    <property type="term" value="F:monooxygenase activity"/>
    <property type="evidence" value="ECO:0007669"/>
    <property type="project" value="InterPro"/>
</dbReference>
<dbReference type="GO" id="GO:0020037">
    <property type="term" value="F:heme binding"/>
    <property type="evidence" value="ECO:0007669"/>
    <property type="project" value="InterPro"/>
</dbReference>
<accession>A0A084B8S7</accession>
<dbReference type="Proteomes" id="UP000028045">
    <property type="component" value="Unassembled WGS sequence"/>
</dbReference>
<protein>
    <submittedName>
        <fullName evidence="7">Uncharacterized protein</fullName>
    </submittedName>
</protein>
<keyword evidence="5" id="KW-0479">Metal-binding</keyword>
<dbReference type="PANTHER" id="PTHR24305:SF232">
    <property type="entry name" value="P450, PUTATIVE (EUROFUNG)-RELATED"/>
    <property type="match status" value="1"/>
</dbReference>
<dbReference type="Pfam" id="PF00067">
    <property type="entry name" value="p450"/>
    <property type="match status" value="1"/>
</dbReference>